<comment type="caution">
    <text evidence="1">The sequence shown here is derived from an EMBL/GenBank/DDBJ whole genome shotgun (WGS) entry which is preliminary data.</text>
</comment>
<protein>
    <submittedName>
        <fullName evidence="1">Uncharacterized protein</fullName>
    </submittedName>
</protein>
<dbReference type="AlphaFoldDB" id="A0A1D1W7J4"/>
<keyword evidence="2" id="KW-1185">Reference proteome</keyword>
<dbReference type="EMBL" id="BDGG01000019">
    <property type="protein sequence ID" value="GAV08883.1"/>
    <property type="molecule type" value="Genomic_DNA"/>
</dbReference>
<name>A0A1D1W7J4_RAMVA</name>
<organism evidence="1 2">
    <name type="scientific">Ramazzottius varieornatus</name>
    <name type="common">Water bear</name>
    <name type="synonym">Tardigrade</name>
    <dbReference type="NCBI Taxonomy" id="947166"/>
    <lineage>
        <taxon>Eukaryota</taxon>
        <taxon>Metazoa</taxon>
        <taxon>Ecdysozoa</taxon>
        <taxon>Tardigrada</taxon>
        <taxon>Eutardigrada</taxon>
        <taxon>Parachela</taxon>
        <taxon>Hypsibioidea</taxon>
        <taxon>Ramazzottiidae</taxon>
        <taxon>Ramazzottius</taxon>
    </lineage>
</organism>
<gene>
    <name evidence="1" type="primary">RvY_18509-1</name>
    <name evidence="1" type="synonym">RvY_18509.1</name>
    <name evidence="1" type="ORF">RvY_18509</name>
</gene>
<accession>A0A1D1W7J4</accession>
<proteinExistence type="predicted"/>
<dbReference type="Proteomes" id="UP000186922">
    <property type="component" value="Unassembled WGS sequence"/>
</dbReference>
<reference evidence="1 2" key="1">
    <citation type="journal article" date="2016" name="Nat. Commun.">
        <title>Extremotolerant tardigrade genome and improved radiotolerance of human cultured cells by tardigrade-unique protein.</title>
        <authorList>
            <person name="Hashimoto T."/>
            <person name="Horikawa D.D."/>
            <person name="Saito Y."/>
            <person name="Kuwahara H."/>
            <person name="Kozuka-Hata H."/>
            <person name="Shin-I T."/>
            <person name="Minakuchi Y."/>
            <person name="Ohishi K."/>
            <person name="Motoyama A."/>
            <person name="Aizu T."/>
            <person name="Enomoto A."/>
            <person name="Kondo K."/>
            <person name="Tanaka S."/>
            <person name="Hara Y."/>
            <person name="Koshikawa S."/>
            <person name="Sagara H."/>
            <person name="Miura T."/>
            <person name="Yokobori S."/>
            <person name="Miyagawa K."/>
            <person name="Suzuki Y."/>
            <person name="Kubo T."/>
            <person name="Oyama M."/>
            <person name="Kohara Y."/>
            <person name="Fujiyama A."/>
            <person name="Arakawa K."/>
            <person name="Katayama T."/>
            <person name="Toyoda A."/>
            <person name="Kunieda T."/>
        </authorList>
    </citation>
    <scope>NUCLEOTIDE SEQUENCE [LARGE SCALE GENOMIC DNA]</scope>
    <source>
        <strain evidence="1 2">YOKOZUNA-1</strain>
    </source>
</reference>
<sequence length="120" mass="13270">MLRLSFNFLETSPAQEASSFSIRPNFVRRLGKNGGDGRTGFPHIHQTSNKAGRDVTVVTPPVICFQFKSTFCAAARISWQSNQNVVTYVSFFLRNFFAAIFAAISSPLGSSSSQPLSRCW</sequence>
<evidence type="ECO:0000313" key="1">
    <source>
        <dbReference type="EMBL" id="GAV08883.1"/>
    </source>
</evidence>
<evidence type="ECO:0000313" key="2">
    <source>
        <dbReference type="Proteomes" id="UP000186922"/>
    </source>
</evidence>